<gene>
    <name evidence="2" type="ORF">SAMN05216574_108123</name>
</gene>
<evidence type="ECO:0000259" key="1">
    <source>
        <dbReference type="PROSITE" id="PS50263"/>
    </source>
</evidence>
<evidence type="ECO:0000313" key="2">
    <source>
        <dbReference type="EMBL" id="SFF05235.1"/>
    </source>
</evidence>
<reference evidence="3" key="1">
    <citation type="submission" date="2016-10" db="EMBL/GenBank/DDBJ databases">
        <authorList>
            <person name="Varghese N."/>
            <person name="Submissions S."/>
        </authorList>
    </citation>
    <scope>NUCLEOTIDE SEQUENCE [LARGE SCALE GENOMIC DNA]</scope>
    <source>
        <strain evidence="3">DSM 46838</strain>
    </source>
</reference>
<dbReference type="PANTHER" id="PTHR47799">
    <property type="entry name" value="OMEGA-AMIDASE YAFV"/>
    <property type="match status" value="1"/>
</dbReference>
<dbReference type="InterPro" id="IPR036526">
    <property type="entry name" value="C-N_Hydrolase_sf"/>
</dbReference>
<keyword evidence="3" id="KW-1185">Reference proteome</keyword>
<feature type="domain" description="CN hydrolase" evidence="1">
    <location>
        <begin position="1"/>
        <end position="236"/>
    </location>
</feature>
<proteinExistence type="predicted"/>
<dbReference type="Proteomes" id="UP000198589">
    <property type="component" value="Unassembled WGS sequence"/>
</dbReference>
<dbReference type="RefSeq" id="WP_092198590.1">
    <property type="nucleotide sequence ID" value="NZ_FOND01000008.1"/>
</dbReference>
<accession>A0A1I2FIZ6</accession>
<dbReference type="STRING" id="1798228.SAMN05216574_108123"/>
<dbReference type="EMBL" id="FOND01000008">
    <property type="protein sequence ID" value="SFF05235.1"/>
    <property type="molecule type" value="Genomic_DNA"/>
</dbReference>
<protein>
    <submittedName>
        <fullName evidence="2">Carbon-nitrogen hydrolase</fullName>
    </submittedName>
</protein>
<dbReference type="SUPFAM" id="SSF56317">
    <property type="entry name" value="Carbon-nitrogen hydrolase"/>
    <property type="match status" value="1"/>
</dbReference>
<sequence>MRIAAVQHDIVWEDRDANFDRLAPQVAHAAGAGAELVLLTETFSTGFSMTPGIGEPEGGPSARFLAGQAAEHGVWIGGSCPEIAGGEAALPYNSFVLAGPDGTVHRYRKLHPFTHAGEHERFSAGEGPVTVEVGGLRITPFICYDLRFADVFWAAAPHTDVYLVPANWPAARRTHWQTLLQARAIENQAYVVGCNRVGTAGDGTEHAGDSRIISPMGELLATAAGVETMVLADVDPAEVAGTRDRLRFLPDRRGASNS</sequence>
<dbReference type="OrthoDB" id="9811121at2"/>
<dbReference type="Pfam" id="PF00795">
    <property type="entry name" value="CN_hydrolase"/>
    <property type="match status" value="1"/>
</dbReference>
<dbReference type="InterPro" id="IPR052737">
    <property type="entry name" value="Omega-amidase_YafV"/>
</dbReference>
<dbReference type="GO" id="GO:0106008">
    <property type="term" value="F:2-oxoglutaramate amidase activity"/>
    <property type="evidence" value="ECO:0007669"/>
    <property type="project" value="TreeGrafter"/>
</dbReference>
<dbReference type="PANTHER" id="PTHR47799:SF1">
    <property type="entry name" value="OMEGA-AMIDASE YAFV"/>
    <property type="match status" value="1"/>
</dbReference>
<dbReference type="Gene3D" id="3.60.110.10">
    <property type="entry name" value="Carbon-nitrogen hydrolase"/>
    <property type="match status" value="1"/>
</dbReference>
<keyword evidence="2" id="KW-0378">Hydrolase</keyword>
<dbReference type="GO" id="GO:0050152">
    <property type="term" value="F:omega-amidase activity"/>
    <property type="evidence" value="ECO:0007669"/>
    <property type="project" value="TreeGrafter"/>
</dbReference>
<organism evidence="2 3">
    <name type="scientific">Blastococcus tunisiensis</name>
    <dbReference type="NCBI Taxonomy" id="1798228"/>
    <lineage>
        <taxon>Bacteria</taxon>
        <taxon>Bacillati</taxon>
        <taxon>Actinomycetota</taxon>
        <taxon>Actinomycetes</taxon>
        <taxon>Geodermatophilales</taxon>
        <taxon>Geodermatophilaceae</taxon>
        <taxon>Blastococcus</taxon>
    </lineage>
</organism>
<evidence type="ECO:0000313" key="3">
    <source>
        <dbReference type="Proteomes" id="UP000198589"/>
    </source>
</evidence>
<dbReference type="CDD" id="cd07583">
    <property type="entry name" value="nitrilase_5"/>
    <property type="match status" value="1"/>
</dbReference>
<dbReference type="PROSITE" id="PS50263">
    <property type="entry name" value="CN_HYDROLASE"/>
    <property type="match status" value="1"/>
</dbReference>
<name>A0A1I2FIZ6_9ACTN</name>
<dbReference type="AlphaFoldDB" id="A0A1I2FIZ6"/>
<dbReference type="InterPro" id="IPR003010">
    <property type="entry name" value="C-N_Hydrolase"/>
</dbReference>